<feature type="chain" id="PRO_5046105757" evidence="1">
    <location>
        <begin position="19"/>
        <end position="112"/>
    </location>
</feature>
<evidence type="ECO:0000313" key="3">
    <source>
        <dbReference type="Proteomes" id="UP001396898"/>
    </source>
</evidence>
<protein>
    <submittedName>
        <fullName evidence="2">Uncharacterized protein</fullName>
    </submittedName>
</protein>
<comment type="caution">
    <text evidence="2">The sequence shown here is derived from an EMBL/GenBank/DDBJ whole genome shotgun (WGS) entry which is preliminary data.</text>
</comment>
<dbReference type="EMBL" id="JAQQWI010000012">
    <property type="protein sequence ID" value="KAK8015950.1"/>
    <property type="molecule type" value="Genomic_DNA"/>
</dbReference>
<organism evidence="2 3">
    <name type="scientific">Apiospora marii</name>
    <dbReference type="NCBI Taxonomy" id="335849"/>
    <lineage>
        <taxon>Eukaryota</taxon>
        <taxon>Fungi</taxon>
        <taxon>Dikarya</taxon>
        <taxon>Ascomycota</taxon>
        <taxon>Pezizomycotina</taxon>
        <taxon>Sordariomycetes</taxon>
        <taxon>Xylariomycetidae</taxon>
        <taxon>Amphisphaeriales</taxon>
        <taxon>Apiosporaceae</taxon>
        <taxon>Apiospora</taxon>
    </lineage>
</organism>
<keyword evidence="1" id="KW-0732">Signal</keyword>
<proteinExistence type="predicted"/>
<reference evidence="2 3" key="1">
    <citation type="submission" date="2023-01" db="EMBL/GenBank/DDBJ databases">
        <title>Analysis of 21 Apiospora genomes using comparative genomics revels a genus with tremendous synthesis potential of carbohydrate active enzymes and secondary metabolites.</title>
        <authorList>
            <person name="Sorensen T."/>
        </authorList>
    </citation>
    <scope>NUCLEOTIDE SEQUENCE [LARGE SCALE GENOMIC DNA]</scope>
    <source>
        <strain evidence="2 3">CBS 20057</strain>
    </source>
</reference>
<keyword evidence="3" id="KW-1185">Reference proteome</keyword>
<gene>
    <name evidence="2" type="ORF">PG991_008838</name>
</gene>
<evidence type="ECO:0000256" key="1">
    <source>
        <dbReference type="SAM" id="SignalP"/>
    </source>
</evidence>
<evidence type="ECO:0000313" key="2">
    <source>
        <dbReference type="EMBL" id="KAK8015950.1"/>
    </source>
</evidence>
<name>A0ABR1RN92_9PEZI</name>
<sequence>MQFSISTVIAILAANALAGPVSLANTSKTNSTLSSRPYAMDIATHKPWPGRALLFAMKTEAACDIGSCAGVLAAAGCVGLSIWGGNPTDLVQCVDGGADKVSFGTLLKKEEK</sequence>
<feature type="signal peptide" evidence="1">
    <location>
        <begin position="1"/>
        <end position="18"/>
    </location>
</feature>
<accession>A0ABR1RN92</accession>
<dbReference type="Proteomes" id="UP001396898">
    <property type="component" value="Unassembled WGS sequence"/>
</dbReference>